<dbReference type="STRING" id="993689.GCA_002077135_02097"/>
<dbReference type="EMBL" id="MWQO01000072">
    <property type="protein sequence ID" value="THD06767.1"/>
    <property type="molecule type" value="Genomic_DNA"/>
</dbReference>
<sequence length="320" mass="35849">MNPKAAQPKYTFSPVRSLASLSRSLGVSVVDLQRIGDTAGGLYRDGKPIIKADGSIRRTFDALPLLKSVHRRIQARFFQRVVFPDYITGSLKGRDARRNAVLHAGAAIVVTEDIKNFFPSTDAKVVYSIWVSFFRFAPEVAQLLTMLTIKDGALPQGAITSSYLANLAFWDREWRLYENLRDRGISYSRYVDDVTCSSKEQLNNEKIGSCIAEVYGLMASKGFQAKRSKHEIRRGNGPMLTTKLMINARPALLTRERQNIRTAVHQLEVLSKNSTDPVRLKSEINRVSGRVGRLSQFHPIEGAALRARLTTLRVGLDLNQ</sequence>
<dbReference type="AlphaFoldDB" id="A0A4S3KE51"/>
<keyword evidence="1" id="KW-0808">Transferase</keyword>
<organism evidence="6 7">
    <name type="scientific">Metallibacterium scheffleri</name>
    <dbReference type="NCBI Taxonomy" id="993689"/>
    <lineage>
        <taxon>Bacteria</taxon>
        <taxon>Pseudomonadati</taxon>
        <taxon>Pseudomonadota</taxon>
        <taxon>Gammaproteobacteria</taxon>
        <taxon>Lysobacterales</taxon>
        <taxon>Rhodanobacteraceae</taxon>
        <taxon>Metallibacterium</taxon>
    </lineage>
</organism>
<keyword evidence="2" id="KW-0548">Nucleotidyltransferase</keyword>
<evidence type="ECO:0000256" key="4">
    <source>
        <dbReference type="ARBA" id="ARBA00022842"/>
    </source>
</evidence>
<evidence type="ECO:0000256" key="2">
    <source>
        <dbReference type="ARBA" id="ARBA00022695"/>
    </source>
</evidence>
<keyword evidence="7" id="KW-1185">Reference proteome</keyword>
<dbReference type="Proteomes" id="UP000307749">
    <property type="component" value="Unassembled WGS sequence"/>
</dbReference>
<evidence type="ECO:0000256" key="5">
    <source>
        <dbReference type="ARBA" id="ARBA00022918"/>
    </source>
</evidence>
<dbReference type="InterPro" id="IPR043502">
    <property type="entry name" value="DNA/RNA_pol_sf"/>
</dbReference>
<dbReference type="OrthoDB" id="5949614at2"/>
<dbReference type="RefSeq" id="WP_081127427.1">
    <property type="nucleotide sequence ID" value="NZ_LDOS01000002.1"/>
</dbReference>
<keyword evidence="5" id="KW-0695">RNA-directed DNA polymerase</keyword>
<dbReference type="GO" id="GO:0003723">
    <property type="term" value="F:RNA binding"/>
    <property type="evidence" value="ECO:0007669"/>
    <property type="project" value="InterPro"/>
</dbReference>
<evidence type="ECO:0000256" key="3">
    <source>
        <dbReference type="ARBA" id="ARBA00022723"/>
    </source>
</evidence>
<dbReference type="GO" id="GO:0046872">
    <property type="term" value="F:metal ion binding"/>
    <property type="evidence" value="ECO:0007669"/>
    <property type="project" value="UniProtKB-KW"/>
</dbReference>
<gene>
    <name evidence="6" type="ORF">B1806_15675</name>
</gene>
<evidence type="ECO:0000313" key="6">
    <source>
        <dbReference type="EMBL" id="THD06767.1"/>
    </source>
</evidence>
<accession>A0A4S3KE51</accession>
<reference evidence="6 7" key="1">
    <citation type="submission" date="2017-02" db="EMBL/GenBank/DDBJ databases">
        <title>Whole genome sequencing of Metallibacterium scheffleri DSM 24874 (T).</title>
        <authorList>
            <person name="Kumar S."/>
            <person name="Patil P."/>
            <person name="Patil P.B."/>
        </authorList>
    </citation>
    <scope>NUCLEOTIDE SEQUENCE [LARGE SCALE GENOMIC DNA]</scope>
    <source>
        <strain evidence="6 7">DSM 24874</strain>
    </source>
</reference>
<dbReference type="PRINTS" id="PR00866">
    <property type="entry name" value="RNADNAPOLMS"/>
</dbReference>
<proteinExistence type="predicted"/>
<keyword evidence="4" id="KW-0460">Magnesium</keyword>
<dbReference type="GO" id="GO:0051607">
    <property type="term" value="P:defense response to virus"/>
    <property type="evidence" value="ECO:0007669"/>
    <property type="project" value="UniProtKB-KW"/>
</dbReference>
<evidence type="ECO:0000313" key="7">
    <source>
        <dbReference type="Proteomes" id="UP000307749"/>
    </source>
</evidence>
<protein>
    <submittedName>
        <fullName evidence="6">Uncharacterized protein</fullName>
    </submittedName>
</protein>
<comment type="caution">
    <text evidence="6">The sequence shown here is derived from an EMBL/GenBank/DDBJ whole genome shotgun (WGS) entry which is preliminary data.</text>
</comment>
<keyword evidence="3" id="KW-0479">Metal-binding</keyword>
<dbReference type="GO" id="GO:0003964">
    <property type="term" value="F:RNA-directed DNA polymerase activity"/>
    <property type="evidence" value="ECO:0007669"/>
    <property type="project" value="UniProtKB-KW"/>
</dbReference>
<evidence type="ECO:0000256" key="1">
    <source>
        <dbReference type="ARBA" id="ARBA00022679"/>
    </source>
</evidence>
<name>A0A4S3KE51_9GAMM</name>
<dbReference type="InterPro" id="IPR000123">
    <property type="entry name" value="Reverse_transcriptase_msDNA"/>
</dbReference>
<dbReference type="CDD" id="cd03487">
    <property type="entry name" value="RT_Bac_retron_II"/>
    <property type="match status" value="1"/>
</dbReference>
<dbReference type="SUPFAM" id="SSF56672">
    <property type="entry name" value="DNA/RNA polymerases"/>
    <property type="match status" value="1"/>
</dbReference>